<dbReference type="EMBL" id="BGZK01000440">
    <property type="protein sequence ID" value="GBP43658.1"/>
    <property type="molecule type" value="Genomic_DNA"/>
</dbReference>
<keyword evidence="2" id="KW-1185">Reference proteome</keyword>
<reference evidence="1 2" key="1">
    <citation type="journal article" date="2019" name="Commun. Biol.">
        <title>The bagworm genome reveals a unique fibroin gene that provides high tensile strength.</title>
        <authorList>
            <person name="Kono N."/>
            <person name="Nakamura H."/>
            <person name="Ohtoshi R."/>
            <person name="Tomita M."/>
            <person name="Numata K."/>
            <person name="Arakawa K."/>
        </authorList>
    </citation>
    <scope>NUCLEOTIDE SEQUENCE [LARGE SCALE GENOMIC DNA]</scope>
</reference>
<organism evidence="1 2">
    <name type="scientific">Eumeta variegata</name>
    <name type="common">Bagworm moth</name>
    <name type="synonym">Eumeta japonica</name>
    <dbReference type="NCBI Taxonomy" id="151549"/>
    <lineage>
        <taxon>Eukaryota</taxon>
        <taxon>Metazoa</taxon>
        <taxon>Ecdysozoa</taxon>
        <taxon>Arthropoda</taxon>
        <taxon>Hexapoda</taxon>
        <taxon>Insecta</taxon>
        <taxon>Pterygota</taxon>
        <taxon>Neoptera</taxon>
        <taxon>Endopterygota</taxon>
        <taxon>Lepidoptera</taxon>
        <taxon>Glossata</taxon>
        <taxon>Ditrysia</taxon>
        <taxon>Tineoidea</taxon>
        <taxon>Psychidae</taxon>
        <taxon>Oiketicinae</taxon>
        <taxon>Eumeta</taxon>
    </lineage>
</organism>
<evidence type="ECO:0000313" key="1">
    <source>
        <dbReference type="EMBL" id="GBP43658.1"/>
    </source>
</evidence>
<accession>A0A4C1VXB5</accession>
<proteinExistence type="predicted"/>
<comment type="caution">
    <text evidence="1">The sequence shown here is derived from an EMBL/GenBank/DDBJ whole genome shotgun (WGS) entry which is preliminary data.</text>
</comment>
<dbReference type="AlphaFoldDB" id="A0A4C1VXB5"/>
<name>A0A4C1VXB5_EUMVA</name>
<gene>
    <name evidence="1" type="ORF">EVAR_30492_1</name>
</gene>
<protein>
    <submittedName>
        <fullName evidence="1">Uncharacterized protein</fullName>
    </submittedName>
</protein>
<sequence>MELGKPESQERSIRRVEFRPMESKRPVRSFVGLPHPICGCECGTEDLPHARASSCRGYNPDGPVVMAPFQGSKLKYFPRQPEIKRSCQWVHRHRPRPSRPSLGVMVKWKGAPRTRGGAERGERTRLNDACSADGCATDTRYYASSRRAGRGQPARGRRFTRNYITVTTVFRVSLRLLSLNEDDDALQIRIEVDQCGGCTKRASPSAVGCFSSSPSSFFSVGRYSPCAAVRLSAPPVRPADRRP</sequence>
<dbReference type="Proteomes" id="UP000299102">
    <property type="component" value="Unassembled WGS sequence"/>
</dbReference>
<evidence type="ECO:0000313" key="2">
    <source>
        <dbReference type="Proteomes" id="UP000299102"/>
    </source>
</evidence>